<dbReference type="Proteomes" id="UP000221080">
    <property type="component" value="Chromosome 5"/>
</dbReference>
<evidence type="ECO:0000256" key="1">
    <source>
        <dbReference type="SAM" id="Phobius"/>
    </source>
</evidence>
<evidence type="ECO:0000256" key="2">
    <source>
        <dbReference type="SAM" id="SignalP"/>
    </source>
</evidence>
<evidence type="ECO:0000313" key="3">
    <source>
        <dbReference type="Proteomes" id="UP000221080"/>
    </source>
</evidence>
<dbReference type="RefSeq" id="XP_053535978.1">
    <property type="nucleotide sequence ID" value="XM_053680003.1"/>
</dbReference>
<organism evidence="3 4">
    <name type="scientific">Ictalurus punctatus</name>
    <name type="common">Channel catfish</name>
    <name type="synonym">Silurus punctatus</name>
    <dbReference type="NCBI Taxonomy" id="7998"/>
    <lineage>
        <taxon>Eukaryota</taxon>
        <taxon>Metazoa</taxon>
        <taxon>Chordata</taxon>
        <taxon>Craniata</taxon>
        <taxon>Vertebrata</taxon>
        <taxon>Euteleostomi</taxon>
        <taxon>Actinopterygii</taxon>
        <taxon>Neopterygii</taxon>
        <taxon>Teleostei</taxon>
        <taxon>Ostariophysi</taxon>
        <taxon>Siluriformes</taxon>
        <taxon>Ictaluridae</taxon>
        <taxon>Ictalurus</taxon>
    </lineage>
</organism>
<dbReference type="OrthoDB" id="9411915at2759"/>
<dbReference type="KEGG" id="ipu:108265590"/>
<protein>
    <submittedName>
        <fullName evidence="4">Epigen</fullName>
    </submittedName>
</protein>
<sequence>MSQCMEKPLCFAVFALASVSLLYSRTVECAETLKLNTAPDLNTTHNLTHNEQQDPLCSKQRKSYCINGLCLFHENSSMPSCTCVCRCHVDYLGERCEHMNSQFVIGPYNLEEVISISCGVILLLACACMLGCCCYRKWVSKQAPPYKNQDNSV</sequence>
<accession>A0A9F7RGC0</accession>
<feature type="transmembrane region" description="Helical" evidence="1">
    <location>
        <begin position="113"/>
        <end position="135"/>
    </location>
</feature>
<keyword evidence="1" id="KW-0472">Membrane</keyword>
<keyword evidence="2" id="KW-0732">Signal</keyword>
<reference evidence="3" key="1">
    <citation type="journal article" date="2016" name="Nat. Commun.">
        <title>The channel catfish genome sequence provides insights into the evolution of scale formation in teleosts.</title>
        <authorList>
            <person name="Liu Z."/>
            <person name="Liu S."/>
            <person name="Yao J."/>
            <person name="Bao L."/>
            <person name="Zhang J."/>
            <person name="Li Y."/>
            <person name="Jiang C."/>
            <person name="Sun L."/>
            <person name="Wang R."/>
            <person name="Zhang Y."/>
            <person name="Zhou T."/>
            <person name="Zeng Q."/>
            <person name="Fu Q."/>
            <person name="Gao S."/>
            <person name="Li N."/>
            <person name="Koren S."/>
            <person name="Jiang Y."/>
            <person name="Zimin A."/>
            <person name="Xu P."/>
            <person name="Phillippy A.M."/>
            <person name="Geng X."/>
            <person name="Song L."/>
            <person name="Sun F."/>
            <person name="Li C."/>
            <person name="Wang X."/>
            <person name="Chen A."/>
            <person name="Jin Y."/>
            <person name="Yuan Z."/>
            <person name="Yang Y."/>
            <person name="Tan S."/>
            <person name="Peatman E."/>
            <person name="Lu J."/>
            <person name="Qin Z."/>
            <person name="Dunham R."/>
            <person name="Li Z."/>
            <person name="Sonstegard T."/>
            <person name="Feng J."/>
            <person name="Danzmann R.G."/>
            <person name="Schroeder S."/>
            <person name="Scheffler B."/>
            <person name="Duke M.V."/>
            <person name="Ballard L."/>
            <person name="Kucuktas H."/>
            <person name="Kaltenboeck L."/>
            <person name="Liu H."/>
            <person name="Armbruster J."/>
            <person name="Xie Y."/>
            <person name="Kirby M.L."/>
            <person name="Tian Y."/>
            <person name="Flanagan M.E."/>
            <person name="Mu W."/>
            <person name="Waldbieser G.C."/>
        </authorList>
    </citation>
    <scope>NUCLEOTIDE SEQUENCE [LARGE SCALE GENOMIC DNA]</scope>
    <source>
        <strain evidence="3">SDA103</strain>
    </source>
</reference>
<keyword evidence="3" id="KW-1185">Reference proteome</keyword>
<dbReference type="GeneID" id="108265590"/>
<dbReference type="AlphaFoldDB" id="A0A9F7RGC0"/>
<gene>
    <name evidence="4" type="primary">epgn</name>
</gene>
<evidence type="ECO:0000313" key="4">
    <source>
        <dbReference type="RefSeq" id="XP_053535978.1"/>
    </source>
</evidence>
<keyword evidence="1" id="KW-0812">Transmembrane</keyword>
<dbReference type="Gene3D" id="2.10.25.10">
    <property type="entry name" value="Laminin"/>
    <property type="match status" value="1"/>
</dbReference>
<dbReference type="SUPFAM" id="SSF57196">
    <property type="entry name" value="EGF/Laminin"/>
    <property type="match status" value="1"/>
</dbReference>
<dbReference type="CTD" id="255324"/>
<name>A0A9F7RGC0_ICTPU</name>
<keyword evidence="1" id="KW-1133">Transmembrane helix</keyword>
<proteinExistence type="predicted"/>
<feature type="signal peptide" evidence="2">
    <location>
        <begin position="1"/>
        <end position="29"/>
    </location>
</feature>
<reference evidence="4" key="2">
    <citation type="submission" date="2025-08" db="UniProtKB">
        <authorList>
            <consortium name="RefSeq"/>
        </authorList>
    </citation>
    <scope>IDENTIFICATION</scope>
    <source>
        <tissue evidence="4">Blood</tissue>
    </source>
</reference>
<feature type="chain" id="PRO_5039925947" evidence="2">
    <location>
        <begin position="30"/>
        <end position="153"/>
    </location>
</feature>